<dbReference type="InParanoid" id="Q7R8H9"/>
<sequence length="374" mass="44910">MVIRTGKYSYLTYIILTNSEINKIKKERKKTNVRQNIFKYFTIDNINYSSCLQIKKNKKLFISPKYKSKNNVICTNLLDNEQKYIYSFSTPIYINRHVLNEITFSYLYNYCNNIHFKAKDSDIEKVNKFAHKNLFIYLIEIIKNPYVINYNQRYFENVENVENVENDSYNQGSALNQTLYLRNYCLSIFDKKNKTSDDNNNEHNNDQDNNNCTNFMNKSGKKANFSQKKNNKLKIKKLASSKTTFIYSNYIRQKKITQITNMFKNKLEIFQRYIICMHNNSLEKNIMQFFISKDVIDYYKYLFYDINNCSYPLCYINPSDNMNIMLQYFKNDINQVSEDIIYFENKKYVNNKINAKKIKIYLFITSLLLPLDSR</sequence>
<dbReference type="EMBL" id="AABL01002609">
    <property type="protein sequence ID" value="EAA19628.1"/>
    <property type="molecule type" value="Genomic_DNA"/>
</dbReference>
<organism evidence="1 2">
    <name type="scientific">Plasmodium yoelii yoelii</name>
    <dbReference type="NCBI Taxonomy" id="73239"/>
    <lineage>
        <taxon>Eukaryota</taxon>
        <taxon>Sar</taxon>
        <taxon>Alveolata</taxon>
        <taxon>Apicomplexa</taxon>
        <taxon>Aconoidasida</taxon>
        <taxon>Haemosporida</taxon>
        <taxon>Plasmodiidae</taxon>
        <taxon>Plasmodium</taxon>
        <taxon>Plasmodium (Vinckeia)</taxon>
    </lineage>
</organism>
<dbReference type="AlphaFoldDB" id="Q7R8H9"/>
<evidence type="ECO:0000313" key="2">
    <source>
        <dbReference type="Proteomes" id="UP000008553"/>
    </source>
</evidence>
<accession>Q7R8H9</accession>
<gene>
    <name evidence="1" type="ORF">PY07244</name>
</gene>
<protein>
    <submittedName>
        <fullName evidence="1">Uncharacterized protein</fullName>
    </submittedName>
</protein>
<dbReference type="PaxDb" id="73239-Q7R8H9"/>
<keyword evidence="2" id="KW-1185">Reference proteome</keyword>
<name>Q7R8H9_PLAYO</name>
<reference evidence="1 2" key="1">
    <citation type="journal article" date="2002" name="Nature">
        <title>Genome sequence and comparative analysis of the model rodent malaria parasite Plasmodium yoelii yoelii.</title>
        <authorList>
            <person name="Carlton J.M."/>
            <person name="Angiuoli S.V."/>
            <person name="Suh B.B."/>
            <person name="Kooij T.W."/>
            <person name="Pertea M."/>
            <person name="Silva J.C."/>
            <person name="Ermolaeva M.D."/>
            <person name="Allen J.E."/>
            <person name="Selengut J.D."/>
            <person name="Koo H.L."/>
            <person name="Peterson J.D."/>
            <person name="Pop M."/>
            <person name="Kosack D.S."/>
            <person name="Shumway M.F."/>
            <person name="Bidwell S.L."/>
            <person name="Shallom S.J."/>
            <person name="van Aken S.E."/>
            <person name="Riedmuller S.B."/>
            <person name="Feldblyum T.V."/>
            <person name="Cho J.K."/>
            <person name="Quackenbush J."/>
            <person name="Sedegah M."/>
            <person name="Shoaibi A."/>
            <person name="Cummings L.M."/>
            <person name="Florens L."/>
            <person name="Yates J.R."/>
            <person name="Raine J.D."/>
            <person name="Sinden R.E."/>
            <person name="Harris M.A."/>
            <person name="Cunningham D.A."/>
            <person name="Preiser P.R."/>
            <person name="Bergman L.W."/>
            <person name="Vaidya A.B."/>
            <person name="van Lin L.H."/>
            <person name="Janse C.J."/>
            <person name="Waters A.P."/>
            <person name="Smith H.O."/>
            <person name="White O.R."/>
            <person name="Salzberg S.L."/>
            <person name="Venter J.C."/>
            <person name="Fraser C.M."/>
            <person name="Hoffman S.L."/>
            <person name="Gardner M.J."/>
            <person name="Carucci D.J."/>
        </authorList>
    </citation>
    <scope>NUCLEOTIDE SEQUENCE [LARGE SCALE GENOMIC DNA]</scope>
    <source>
        <strain evidence="1 2">17XNL</strain>
    </source>
</reference>
<evidence type="ECO:0000313" key="1">
    <source>
        <dbReference type="EMBL" id="EAA19628.1"/>
    </source>
</evidence>
<dbReference type="Proteomes" id="UP000008553">
    <property type="component" value="Unassembled WGS sequence"/>
</dbReference>
<dbReference type="STRING" id="73239.Q7R8H9"/>
<proteinExistence type="predicted"/>
<comment type="caution">
    <text evidence="1">The sequence shown here is derived from an EMBL/GenBank/DDBJ whole genome shotgun (WGS) entry which is preliminary data.</text>
</comment>